<comment type="caution">
    <text evidence="2">The sequence shown here is derived from an EMBL/GenBank/DDBJ whole genome shotgun (WGS) entry which is preliminary data.</text>
</comment>
<organism evidence="2 3">
    <name type="scientific">Siculibacillus lacustris</name>
    <dbReference type="NCBI Taxonomy" id="1549641"/>
    <lineage>
        <taxon>Bacteria</taxon>
        <taxon>Pseudomonadati</taxon>
        <taxon>Pseudomonadota</taxon>
        <taxon>Alphaproteobacteria</taxon>
        <taxon>Hyphomicrobiales</taxon>
        <taxon>Ancalomicrobiaceae</taxon>
        <taxon>Siculibacillus</taxon>
    </lineage>
</organism>
<feature type="region of interest" description="Disordered" evidence="1">
    <location>
        <begin position="99"/>
        <end position="125"/>
    </location>
</feature>
<evidence type="ECO:0000313" key="2">
    <source>
        <dbReference type="EMBL" id="TBW39188.1"/>
    </source>
</evidence>
<reference evidence="2 3" key="1">
    <citation type="submission" date="2019-02" db="EMBL/GenBank/DDBJ databases">
        <title>Siculibacillus lacustris gen. nov., sp. nov., a new rosette-forming bacterium isolated from a freshwater crater lake (Lake St. Ana, Romania).</title>
        <authorList>
            <person name="Felfoldi T."/>
            <person name="Marton Z."/>
            <person name="Szabo A."/>
            <person name="Mentes A."/>
            <person name="Boka K."/>
            <person name="Marialigeti K."/>
            <person name="Mathe I."/>
            <person name="Koncz M."/>
            <person name="Schumann P."/>
            <person name="Toth E."/>
        </authorList>
    </citation>
    <scope>NUCLEOTIDE SEQUENCE [LARGE SCALE GENOMIC DNA]</scope>
    <source>
        <strain evidence="2 3">SA-279</strain>
    </source>
</reference>
<sequence length="125" mass="13629">MVKPELGTKRLCPNCGTKYYDLDRDPILCPKCGTAFTAAAVQLRAKAVAPVEEDEVEVEEAPAVDFVSLEEADAEVAGGEEVPEIEDEEIADIEVPDDDTFLEPEDDDEDIDGIDIDVAGEDEER</sequence>
<dbReference type="Pfam" id="PF09538">
    <property type="entry name" value="FYDLN_acid"/>
    <property type="match status" value="1"/>
</dbReference>
<name>A0A4Q9VVH0_9HYPH</name>
<protein>
    <submittedName>
        <fullName evidence="2">TIGR02300 family protein</fullName>
    </submittedName>
</protein>
<dbReference type="AlphaFoldDB" id="A0A4Q9VVH0"/>
<dbReference type="NCBIfam" id="TIGR02300">
    <property type="entry name" value="FYDLN_acid"/>
    <property type="match status" value="1"/>
</dbReference>
<gene>
    <name evidence="2" type="ORF">EYW49_06750</name>
</gene>
<dbReference type="Proteomes" id="UP000292781">
    <property type="component" value="Unassembled WGS sequence"/>
</dbReference>
<proteinExistence type="predicted"/>
<accession>A0A4Q9VVH0</accession>
<evidence type="ECO:0000313" key="3">
    <source>
        <dbReference type="Proteomes" id="UP000292781"/>
    </source>
</evidence>
<keyword evidence="3" id="KW-1185">Reference proteome</keyword>
<evidence type="ECO:0000256" key="1">
    <source>
        <dbReference type="SAM" id="MobiDB-lite"/>
    </source>
</evidence>
<dbReference type="InterPro" id="IPR012644">
    <property type="entry name" value="CHP02300_FYDLN_acid"/>
</dbReference>
<dbReference type="EMBL" id="SJFN01000008">
    <property type="protein sequence ID" value="TBW39188.1"/>
    <property type="molecule type" value="Genomic_DNA"/>
</dbReference>
<dbReference type="RefSeq" id="WP_131307512.1">
    <property type="nucleotide sequence ID" value="NZ_SJFN01000008.1"/>
</dbReference>
<dbReference type="OrthoDB" id="9815689at2"/>